<protein>
    <submittedName>
        <fullName evidence="4">Isochorismatase</fullName>
    </submittedName>
</protein>
<dbReference type="PANTHER" id="PTHR43540">
    <property type="entry name" value="PEROXYUREIDOACRYLATE/UREIDOACRYLATE AMIDOHYDROLASE-RELATED"/>
    <property type="match status" value="1"/>
</dbReference>
<proteinExistence type="inferred from homology"/>
<gene>
    <name evidence="4" type="ORF">AN477_18530</name>
</gene>
<dbReference type="PANTHER" id="PTHR43540:SF7">
    <property type="entry name" value="ISOCHORISMATASE FAMILY PROTEIN YECD"/>
    <property type="match status" value="1"/>
</dbReference>
<dbReference type="EMBL" id="LJCO01000079">
    <property type="protein sequence ID" value="KPV42363.1"/>
    <property type="molecule type" value="Genomic_DNA"/>
</dbReference>
<dbReference type="GO" id="GO:0016787">
    <property type="term" value="F:hydrolase activity"/>
    <property type="evidence" value="ECO:0007669"/>
    <property type="project" value="UniProtKB-KW"/>
</dbReference>
<keyword evidence="5" id="KW-1185">Reference proteome</keyword>
<dbReference type="InterPro" id="IPR000868">
    <property type="entry name" value="Isochorismatase-like_dom"/>
</dbReference>
<dbReference type="SUPFAM" id="SSF52499">
    <property type="entry name" value="Isochorismatase-like hydrolases"/>
    <property type="match status" value="1"/>
</dbReference>
<dbReference type="OrthoDB" id="257098at2"/>
<dbReference type="PATRIC" id="fig|471514.4.peg.4627"/>
<name>A0A0P9EHZ4_9BACL</name>
<organism evidence="4 5">
    <name type="scientific">Alicyclobacillus ferrooxydans</name>
    <dbReference type="NCBI Taxonomy" id="471514"/>
    <lineage>
        <taxon>Bacteria</taxon>
        <taxon>Bacillati</taxon>
        <taxon>Bacillota</taxon>
        <taxon>Bacilli</taxon>
        <taxon>Bacillales</taxon>
        <taxon>Alicyclobacillaceae</taxon>
        <taxon>Alicyclobacillus</taxon>
    </lineage>
</organism>
<evidence type="ECO:0000256" key="1">
    <source>
        <dbReference type="ARBA" id="ARBA00006336"/>
    </source>
</evidence>
<comment type="similarity">
    <text evidence="1">Belongs to the isochorismatase family.</text>
</comment>
<accession>A0A0P9EHZ4</accession>
<evidence type="ECO:0000313" key="4">
    <source>
        <dbReference type="EMBL" id="KPV42363.1"/>
    </source>
</evidence>
<dbReference type="RefSeq" id="WP_054970726.1">
    <property type="nucleotide sequence ID" value="NZ_LJCO01000079.1"/>
</dbReference>
<evidence type="ECO:0000256" key="2">
    <source>
        <dbReference type="ARBA" id="ARBA00022801"/>
    </source>
</evidence>
<dbReference type="NCBIfam" id="NF008517">
    <property type="entry name" value="PRK11440.1"/>
    <property type="match status" value="1"/>
</dbReference>
<comment type="caution">
    <text evidence="4">The sequence shown here is derived from an EMBL/GenBank/DDBJ whole genome shotgun (WGS) entry which is preliminary data.</text>
</comment>
<dbReference type="AlphaFoldDB" id="A0A0P9EHZ4"/>
<reference evidence="4 5" key="1">
    <citation type="submission" date="2015-09" db="EMBL/GenBank/DDBJ databases">
        <title>Draft genome sequence of Alicyclobacillus ferrooxydans DSM 22381.</title>
        <authorList>
            <person name="Hemp J."/>
        </authorList>
    </citation>
    <scope>NUCLEOTIDE SEQUENCE [LARGE SCALE GENOMIC DNA]</scope>
    <source>
        <strain evidence="4 5">TC-34</strain>
    </source>
</reference>
<feature type="domain" description="Isochorismatase-like" evidence="3">
    <location>
        <begin position="8"/>
        <end position="182"/>
    </location>
</feature>
<dbReference type="STRING" id="471514.AN477_18530"/>
<dbReference type="Proteomes" id="UP000050482">
    <property type="component" value="Unassembled WGS sequence"/>
</dbReference>
<keyword evidence="2" id="KW-0378">Hydrolase</keyword>
<evidence type="ECO:0000259" key="3">
    <source>
        <dbReference type="Pfam" id="PF00857"/>
    </source>
</evidence>
<dbReference type="Gene3D" id="3.40.50.850">
    <property type="entry name" value="Isochorismatase-like"/>
    <property type="match status" value="1"/>
</dbReference>
<dbReference type="CDD" id="cd00431">
    <property type="entry name" value="cysteine_hydrolases"/>
    <property type="match status" value="1"/>
</dbReference>
<dbReference type="InterPro" id="IPR036380">
    <property type="entry name" value="Isochorismatase-like_sf"/>
</dbReference>
<evidence type="ECO:0000313" key="5">
    <source>
        <dbReference type="Proteomes" id="UP000050482"/>
    </source>
</evidence>
<sequence length="187" mass="21073">MLYEPSKTAIVVIDLQKGITAFSTTPLSSKEVINNAAKLVQRFREQSSPVFLVHVGPHDGKDALQPVTDLPPQQAHERPRDWAEFVSELNVQPSDLIIRKRQWGAFHGTELDLQLRRRGIDTIVLCGIATSIGVETTAREAYQHGYNQIFVSDATTDLNNETNQTTFQYVFPKIGRIRTTQEVLNNE</sequence>
<dbReference type="InterPro" id="IPR050272">
    <property type="entry name" value="Isochorismatase-like_hydrls"/>
</dbReference>
<dbReference type="Pfam" id="PF00857">
    <property type="entry name" value="Isochorismatase"/>
    <property type="match status" value="1"/>
</dbReference>